<dbReference type="GO" id="GO:0051015">
    <property type="term" value="F:actin filament binding"/>
    <property type="evidence" value="ECO:0007669"/>
    <property type="project" value="InterPro"/>
</dbReference>
<proteinExistence type="inferred from homology"/>
<feature type="repeat" description="Filamin" evidence="3">
    <location>
        <begin position="1"/>
        <end position="89"/>
    </location>
</feature>
<dbReference type="PANTHER" id="PTHR38537:SF8">
    <property type="entry name" value="FILAMIN-A"/>
    <property type="match status" value="1"/>
</dbReference>
<gene>
    <name evidence="4" type="ORF">B4U80_10084</name>
</gene>
<dbReference type="SMART" id="SM00557">
    <property type="entry name" value="IG_FLMN"/>
    <property type="match status" value="1"/>
</dbReference>
<dbReference type="SUPFAM" id="SSF81296">
    <property type="entry name" value="E set domains"/>
    <property type="match status" value="1"/>
</dbReference>
<dbReference type="OrthoDB" id="5334309at2759"/>
<dbReference type="Pfam" id="PF00630">
    <property type="entry name" value="Filamin"/>
    <property type="match status" value="1"/>
</dbReference>
<evidence type="ECO:0000256" key="2">
    <source>
        <dbReference type="ARBA" id="ARBA00022737"/>
    </source>
</evidence>
<name>A0A443SDR0_9ACAR</name>
<keyword evidence="5" id="KW-1185">Reference proteome</keyword>
<dbReference type="EMBL" id="NCKV01003493">
    <property type="protein sequence ID" value="RWS25656.1"/>
    <property type="molecule type" value="Genomic_DNA"/>
</dbReference>
<dbReference type="AlphaFoldDB" id="A0A443SDR0"/>
<dbReference type="PANTHER" id="PTHR38537">
    <property type="entry name" value="JITTERBUG, ISOFORM N"/>
    <property type="match status" value="1"/>
</dbReference>
<dbReference type="InterPro" id="IPR001298">
    <property type="entry name" value="Filamin/ABP280_rpt"/>
</dbReference>
<evidence type="ECO:0000256" key="3">
    <source>
        <dbReference type="PROSITE-ProRule" id="PRU00087"/>
    </source>
</evidence>
<dbReference type="STRING" id="299467.A0A443SDR0"/>
<accession>A0A443SDR0</accession>
<organism evidence="4 5">
    <name type="scientific">Leptotrombidium deliense</name>
    <dbReference type="NCBI Taxonomy" id="299467"/>
    <lineage>
        <taxon>Eukaryota</taxon>
        <taxon>Metazoa</taxon>
        <taxon>Ecdysozoa</taxon>
        <taxon>Arthropoda</taxon>
        <taxon>Chelicerata</taxon>
        <taxon>Arachnida</taxon>
        <taxon>Acari</taxon>
        <taxon>Acariformes</taxon>
        <taxon>Trombidiformes</taxon>
        <taxon>Prostigmata</taxon>
        <taxon>Anystina</taxon>
        <taxon>Parasitengona</taxon>
        <taxon>Trombiculoidea</taxon>
        <taxon>Trombiculidae</taxon>
        <taxon>Leptotrombidium</taxon>
    </lineage>
</organism>
<keyword evidence="2" id="KW-0677">Repeat</keyword>
<evidence type="ECO:0000256" key="1">
    <source>
        <dbReference type="ARBA" id="ARBA00009238"/>
    </source>
</evidence>
<evidence type="ECO:0000313" key="5">
    <source>
        <dbReference type="Proteomes" id="UP000288716"/>
    </source>
</evidence>
<dbReference type="GO" id="GO:0030036">
    <property type="term" value="P:actin cytoskeleton organization"/>
    <property type="evidence" value="ECO:0007669"/>
    <property type="project" value="InterPro"/>
</dbReference>
<reference evidence="4 5" key="1">
    <citation type="journal article" date="2018" name="Gigascience">
        <title>Genomes of trombidid mites reveal novel predicted allergens and laterally-transferred genes associated with secondary metabolism.</title>
        <authorList>
            <person name="Dong X."/>
            <person name="Chaisiri K."/>
            <person name="Xia D."/>
            <person name="Armstrong S.D."/>
            <person name="Fang Y."/>
            <person name="Donnelly M.J."/>
            <person name="Kadowaki T."/>
            <person name="McGarry J.W."/>
            <person name="Darby A.C."/>
            <person name="Makepeace B.L."/>
        </authorList>
    </citation>
    <scope>NUCLEOTIDE SEQUENCE [LARGE SCALE GENOMIC DNA]</scope>
    <source>
        <strain evidence="4">UoL-UT</strain>
    </source>
</reference>
<dbReference type="Gene3D" id="2.60.40.10">
    <property type="entry name" value="Immunoglobulins"/>
    <property type="match status" value="1"/>
</dbReference>
<comment type="similarity">
    <text evidence="1">Belongs to the filamin family.</text>
</comment>
<dbReference type="PROSITE" id="PS50194">
    <property type="entry name" value="FILAMIN_REPEAT"/>
    <property type="match status" value="1"/>
</dbReference>
<dbReference type="InterPro" id="IPR013783">
    <property type="entry name" value="Ig-like_fold"/>
</dbReference>
<dbReference type="Proteomes" id="UP000288716">
    <property type="component" value="Unassembled WGS sequence"/>
</dbReference>
<dbReference type="VEuPathDB" id="VectorBase:LDEU006385"/>
<comment type="caution">
    <text evidence="4">The sequence shown here is derived from an EMBL/GenBank/DDBJ whole genome shotgun (WGS) entry which is preliminary data.</text>
</comment>
<sequence>MAYKLTVSGKGLAGGQTNRYNDFLVDVRECGDGKLSTEIEGPSRVQIMYVDNNDGTIKVSYKPHIPGDYTIYLKFNTFVVYGSPYRIKVRGCAPIALMRYGDGNIRSSGTSPKPVTFTTSSDFMWFNKPWIKLTLNGSATAIRGDGRKSIIDTI</sequence>
<dbReference type="InterPro" id="IPR017868">
    <property type="entry name" value="Filamin/ABP280_repeat-like"/>
</dbReference>
<dbReference type="InterPro" id="IPR014756">
    <property type="entry name" value="Ig_E-set"/>
</dbReference>
<dbReference type="InterPro" id="IPR044801">
    <property type="entry name" value="Filamin"/>
</dbReference>
<evidence type="ECO:0000313" key="4">
    <source>
        <dbReference type="EMBL" id="RWS25656.1"/>
    </source>
</evidence>
<protein>
    <submittedName>
        <fullName evidence="4">Uncharacterized protein</fullName>
    </submittedName>
</protein>